<protein>
    <recommendedName>
        <fullName evidence="3">DUF1499 domain-containing protein</fullName>
    </recommendedName>
</protein>
<gene>
    <name evidence="1" type="ORF">SAMN04488040_0832</name>
</gene>
<evidence type="ECO:0000313" key="2">
    <source>
        <dbReference type="Proteomes" id="UP000199239"/>
    </source>
</evidence>
<keyword evidence="2" id="KW-1185">Reference proteome</keyword>
<dbReference type="Proteomes" id="UP000199239">
    <property type="component" value="Unassembled WGS sequence"/>
</dbReference>
<dbReference type="AlphaFoldDB" id="A0A1I6QP08"/>
<evidence type="ECO:0008006" key="3">
    <source>
        <dbReference type="Google" id="ProtNLM"/>
    </source>
</evidence>
<sequence length="146" mass="16259">MKATRMMSFFWVAVLVFAGLQAYIRFAPSDAENWTVDANANAPGTYPKEGGFRVVAEVGNAPDAVLDGFDTAMMAQPRTHRLGVVDRQRIYVTRSLLWGFPDYTTAALSDDQTRATFYSRLRFGKSDMGVNRKRLREILGTIGIAV</sequence>
<organism evidence="1 2">
    <name type="scientific">Sulfitobacter marinus</name>
    <dbReference type="NCBI Taxonomy" id="394264"/>
    <lineage>
        <taxon>Bacteria</taxon>
        <taxon>Pseudomonadati</taxon>
        <taxon>Pseudomonadota</taxon>
        <taxon>Alphaproteobacteria</taxon>
        <taxon>Rhodobacterales</taxon>
        <taxon>Roseobacteraceae</taxon>
        <taxon>Sulfitobacter</taxon>
    </lineage>
</organism>
<reference evidence="2" key="1">
    <citation type="submission" date="2016-10" db="EMBL/GenBank/DDBJ databases">
        <authorList>
            <person name="Varghese N."/>
            <person name="Submissions S."/>
        </authorList>
    </citation>
    <scope>NUCLEOTIDE SEQUENCE [LARGE SCALE GENOMIC DNA]</scope>
    <source>
        <strain evidence="2">DSM 23422</strain>
    </source>
</reference>
<evidence type="ECO:0000313" key="1">
    <source>
        <dbReference type="EMBL" id="SFS54196.1"/>
    </source>
</evidence>
<dbReference type="EMBL" id="FPAJ01000001">
    <property type="protein sequence ID" value="SFS54196.1"/>
    <property type="molecule type" value="Genomic_DNA"/>
</dbReference>
<name>A0A1I6QP08_9RHOB</name>
<dbReference type="STRING" id="394264.SAMN04488040_0832"/>
<dbReference type="InterPro" id="IPR010865">
    <property type="entry name" value="DUF1499"/>
</dbReference>
<proteinExistence type="predicted"/>
<dbReference type="Pfam" id="PF07386">
    <property type="entry name" value="DUF1499"/>
    <property type="match status" value="1"/>
</dbReference>
<accession>A0A1I6QP08</accession>